<feature type="binding site" evidence="3">
    <location>
        <begin position="238"/>
        <end position="240"/>
    </location>
    <ligand>
        <name>NAD(+)</name>
        <dbReference type="ChEBI" id="CHEBI:57540"/>
    </ligand>
</feature>
<feature type="binding site" evidence="3">
    <location>
        <position position="256"/>
    </location>
    <ligand>
        <name>NAD(+)</name>
        <dbReference type="ChEBI" id="CHEBI:57540"/>
    </ligand>
</feature>
<comment type="similarity">
    <text evidence="3">Belongs to the sirtuin family. Class III subfamily.</text>
</comment>
<dbReference type="Gene3D" id="3.30.1600.10">
    <property type="entry name" value="SIR2/SIRT2 'Small Domain"/>
    <property type="match status" value="1"/>
</dbReference>
<feature type="active site" description="Proton acceptor" evidence="3 4">
    <location>
        <position position="124"/>
    </location>
</feature>
<comment type="domain">
    <text evidence="3">2 residues (Tyr-68 and Arg-71) present in a large hydrophobic pocket are probably involved in substrate specificity. They are important for desuccinylation activity, but dispensable for deacetylation activity.</text>
</comment>
<comment type="function">
    <text evidence="3">NAD-dependent lysine deacetylase and desuccinylase that specifically removes acetyl and succinyl groups on target proteins. Modulates the activities of several proteins which are inactive in their acylated form.</text>
</comment>
<dbReference type="PANTHER" id="PTHR11085:SF13">
    <property type="entry name" value="NAD-DEPENDENT PROTEIN DEACYLASE"/>
    <property type="match status" value="1"/>
</dbReference>
<dbReference type="NCBIfam" id="NF001753">
    <property type="entry name" value="PRK00481.1-3"/>
    <property type="match status" value="1"/>
</dbReference>
<feature type="binding site" evidence="3 4">
    <location>
        <position position="135"/>
    </location>
    <ligand>
        <name>Zn(2+)</name>
        <dbReference type="ChEBI" id="CHEBI:29105"/>
    </ligand>
</feature>
<feature type="binding site" evidence="3 4">
    <location>
        <position position="132"/>
    </location>
    <ligand>
        <name>Zn(2+)</name>
        <dbReference type="ChEBI" id="CHEBI:29105"/>
    </ligand>
</feature>
<feature type="binding site" evidence="3 4">
    <location>
        <position position="175"/>
    </location>
    <ligand>
        <name>Zn(2+)</name>
        <dbReference type="ChEBI" id="CHEBI:29105"/>
    </ligand>
</feature>
<keyword evidence="1" id="KW-0808">Transferase</keyword>
<reference evidence="6 7" key="1">
    <citation type="submission" date="2023-01" db="EMBL/GenBank/DDBJ databases">
        <title>Minimal conservation of predation-associated metabolite biosynthetic gene clusters underscores biosynthetic potential of Myxococcota including descriptions for ten novel species: Archangium lansinium sp. nov., Myxococcus landrumus sp. nov., Nannocystis bai.</title>
        <authorList>
            <person name="Ahearne A."/>
            <person name="Stevens C."/>
            <person name="Dowd S."/>
        </authorList>
    </citation>
    <scope>NUCLEOTIDE SEQUENCE [LARGE SCALE GENOMIC DNA]</scope>
    <source>
        <strain evidence="6 7">WIWO2</strain>
    </source>
</reference>
<evidence type="ECO:0000256" key="2">
    <source>
        <dbReference type="ARBA" id="ARBA00023027"/>
    </source>
</evidence>
<comment type="catalytic activity">
    <reaction evidence="3">
        <text>N(6)-succinyl-L-lysyl-[protein] + NAD(+) + H2O = 2''-O-succinyl-ADP-D-ribose + nicotinamide + L-lysyl-[protein]</text>
        <dbReference type="Rhea" id="RHEA:47668"/>
        <dbReference type="Rhea" id="RHEA-COMP:9752"/>
        <dbReference type="Rhea" id="RHEA-COMP:11877"/>
        <dbReference type="ChEBI" id="CHEBI:15377"/>
        <dbReference type="ChEBI" id="CHEBI:17154"/>
        <dbReference type="ChEBI" id="CHEBI:29969"/>
        <dbReference type="ChEBI" id="CHEBI:57540"/>
        <dbReference type="ChEBI" id="CHEBI:87830"/>
        <dbReference type="ChEBI" id="CHEBI:87832"/>
    </reaction>
</comment>
<feature type="domain" description="Deacetylase sirtuin-type" evidence="5">
    <location>
        <begin position="1"/>
        <end position="272"/>
    </location>
</feature>
<dbReference type="HAMAP" id="MF_01121">
    <property type="entry name" value="Sirtuin_ClassIII"/>
    <property type="match status" value="1"/>
</dbReference>
<comment type="caution">
    <text evidence="6">The sequence shown here is derived from an EMBL/GenBank/DDBJ whole genome shotgun (WGS) entry which is preliminary data.</text>
</comment>
<dbReference type="PROSITE" id="PS50305">
    <property type="entry name" value="SIRTUIN"/>
    <property type="match status" value="1"/>
</dbReference>
<dbReference type="SUPFAM" id="SSF52467">
    <property type="entry name" value="DHS-like NAD/FAD-binding domain"/>
    <property type="match status" value="1"/>
</dbReference>
<feature type="binding site" evidence="3">
    <location>
        <begin position="24"/>
        <end position="43"/>
    </location>
    <ligand>
        <name>NAD(+)</name>
        <dbReference type="ChEBI" id="CHEBI:57540"/>
    </ligand>
</feature>
<keyword evidence="3" id="KW-0963">Cytoplasm</keyword>
<dbReference type="InterPro" id="IPR027546">
    <property type="entry name" value="Sirtuin_class_III"/>
</dbReference>
<comment type="subcellular location">
    <subcellularLocation>
        <location evidence="3">Cytoplasm</location>
    </subcellularLocation>
</comment>
<evidence type="ECO:0000256" key="3">
    <source>
        <dbReference type="HAMAP-Rule" id="MF_01121"/>
    </source>
</evidence>
<keyword evidence="3 4" id="KW-0862">Zinc</keyword>
<accession>A0ABT5C2P1</accession>
<feature type="binding site" evidence="3">
    <location>
        <begin position="106"/>
        <end position="109"/>
    </location>
    <ligand>
        <name>NAD(+)</name>
        <dbReference type="ChEBI" id="CHEBI:57540"/>
    </ligand>
</feature>
<feature type="binding site" evidence="3 4">
    <location>
        <position position="173"/>
    </location>
    <ligand>
        <name>Zn(2+)</name>
        <dbReference type="ChEBI" id="CHEBI:29105"/>
    </ligand>
</feature>
<evidence type="ECO:0000256" key="4">
    <source>
        <dbReference type="PROSITE-ProRule" id="PRU00236"/>
    </source>
</evidence>
<name>A0ABT5C2P1_9BACT</name>
<comment type="catalytic activity">
    <reaction evidence="3">
        <text>N(6)-acetyl-L-lysyl-[protein] + NAD(+) + H2O = 2''-O-acetyl-ADP-D-ribose + nicotinamide + L-lysyl-[protein]</text>
        <dbReference type="Rhea" id="RHEA:43636"/>
        <dbReference type="Rhea" id="RHEA-COMP:9752"/>
        <dbReference type="Rhea" id="RHEA-COMP:10731"/>
        <dbReference type="ChEBI" id="CHEBI:15377"/>
        <dbReference type="ChEBI" id="CHEBI:17154"/>
        <dbReference type="ChEBI" id="CHEBI:29969"/>
        <dbReference type="ChEBI" id="CHEBI:57540"/>
        <dbReference type="ChEBI" id="CHEBI:61930"/>
        <dbReference type="ChEBI" id="CHEBI:83767"/>
        <dbReference type="EC" id="2.3.1.286"/>
    </reaction>
</comment>
<comment type="cofactor">
    <cofactor evidence="3">
        <name>Zn(2+)</name>
        <dbReference type="ChEBI" id="CHEBI:29105"/>
    </cofactor>
    <text evidence="3">Binds 1 zinc ion per subunit.</text>
</comment>
<keyword evidence="2 3" id="KW-0520">NAD</keyword>
<dbReference type="InterPro" id="IPR029035">
    <property type="entry name" value="DHS-like_NAD/FAD-binding_dom"/>
</dbReference>
<sequence>MSETSRERFQSTLCRARKIAVLTGAGVSAESGIPTFRGAGGLWRRYEATSLASPEAWQRDPGLVWEFYNHRRERALGCAPNPGHHALAQLEARWREAGRVFTLITQNIDGLHEQAGSRSPVRLHGSLWQVRCLSCGSVTENRDVPITPAFAGSGSPDPEAPARRFTAAELPRCRCGGALRPHVVWFGEALQESDLAAAAAGVEGCDLLLVVGTSAVVYPAAGFVPMAKRHGALIAEVNVEPSAISGLCDVVFTGGSGAILPSLLDATPGRAP</sequence>
<dbReference type="CDD" id="cd01412">
    <property type="entry name" value="SIRT5_Af1_CobB"/>
    <property type="match status" value="1"/>
</dbReference>
<dbReference type="Pfam" id="PF02146">
    <property type="entry name" value="SIR2"/>
    <property type="match status" value="1"/>
</dbReference>
<evidence type="ECO:0000313" key="6">
    <source>
        <dbReference type="EMBL" id="MDC0680671.1"/>
    </source>
</evidence>
<dbReference type="InterPro" id="IPR050134">
    <property type="entry name" value="NAD-dep_sirtuin_deacylases"/>
</dbReference>
<evidence type="ECO:0000256" key="1">
    <source>
        <dbReference type="ARBA" id="ARBA00022679"/>
    </source>
</evidence>
<evidence type="ECO:0000313" key="7">
    <source>
        <dbReference type="Proteomes" id="UP001217485"/>
    </source>
</evidence>
<dbReference type="Gene3D" id="3.40.50.1220">
    <property type="entry name" value="TPP-binding domain"/>
    <property type="match status" value="1"/>
</dbReference>
<dbReference type="Proteomes" id="UP001217485">
    <property type="component" value="Unassembled WGS sequence"/>
</dbReference>
<dbReference type="InterPro" id="IPR026591">
    <property type="entry name" value="Sirtuin_cat_small_dom_sf"/>
</dbReference>
<keyword evidence="3 4" id="KW-0479">Metal-binding</keyword>
<feature type="binding site" evidence="3">
    <location>
        <position position="71"/>
    </location>
    <ligand>
        <name>substrate</name>
    </ligand>
</feature>
<dbReference type="RefSeq" id="WP_272097701.1">
    <property type="nucleotide sequence ID" value="NZ_JAQNDK010000002.1"/>
</dbReference>
<organism evidence="6 7">
    <name type="scientific">Sorangium atrum</name>
    <dbReference type="NCBI Taxonomy" id="2995308"/>
    <lineage>
        <taxon>Bacteria</taxon>
        <taxon>Pseudomonadati</taxon>
        <taxon>Myxococcota</taxon>
        <taxon>Polyangia</taxon>
        <taxon>Polyangiales</taxon>
        <taxon>Polyangiaceae</taxon>
        <taxon>Sorangium</taxon>
    </lineage>
</organism>
<feature type="binding site" evidence="3">
    <location>
        <begin position="212"/>
        <end position="214"/>
    </location>
    <ligand>
        <name>NAD(+)</name>
        <dbReference type="ChEBI" id="CHEBI:57540"/>
    </ligand>
</feature>
<dbReference type="EMBL" id="JAQNDK010000002">
    <property type="protein sequence ID" value="MDC0680671.1"/>
    <property type="molecule type" value="Genomic_DNA"/>
</dbReference>
<proteinExistence type="inferred from homology"/>
<dbReference type="EC" id="2.3.1.286" evidence="3"/>
<feature type="binding site" evidence="3">
    <location>
        <position position="68"/>
    </location>
    <ligand>
        <name>substrate</name>
    </ligand>
</feature>
<keyword evidence="7" id="KW-1185">Reference proteome</keyword>
<protein>
    <recommendedName>
        <fullName evidence="3">NAD-dependent protein deacylase</fullName>
        <ecNumber evidence="3">2.3.1.286</ecNumber>
    </recommendedName>
    <alternativeName>
        <fullName evidence="3">Regulatory protein SIR2 homolog</fullName>
    </alternativeName>
</protein>
<evidence type="ECO:0000259" key="5">
    <source>
        <dbReference type="PROSITE" id="PS50305"/>
    </source>
</evidence>
<dbReference type="InterPro" id="IPR026590">
    <property type="entry name" value="Ssirtuin_cat_dom"/>
</dbReference>
<dbReference type="PANTHER" id="PTHR11085">
    <property type="entry name" value="NAD-DEPENDENT PROTEIN DEACYLASE SIRTUIN-5, MITOCHONDRIAL-RELATED"/>
    <property type="match status" value="1"/>
</dbReference>
<dbReference type="InterPro" id="IPR003000">
    <property type="entry name" value="Sirtuin"/>
</dbReference>
<gene>
    <name evidence="3" type="primary">cobB</name>
    <name evidence="6" type="ORF">POL72_23230</name>
</gene>